<dbReference type="GO" id="GO:0035102">
    <property type="term" value="C:PRC1 complex"/>
    <property type="evidence" value="ECO:0007669"/>
    <property type="project" value="InterPro"/>
</dbReference>
<dbReference type="OrthoDB" id="1918685at2759"/>
<proteinExistence type="predicted"/>
<evidence type="ECO:0000259" key="7">
    <source>
        <dbReference type="PROSITE" id="PS50013"/>
    </source>
</evidence>
<dbReference type="PANTHER" id="PTHR47277">
    <property type="entry name" value="CHROMOBOX PROTEIN HOMOLOG 7"/>
    <property type="match status" value="1"/>
</dbReference>
<dbReference type="Proteomes" id="UP000472265">
    <property type="component" value="Chromosome 23"/>
</dbReference>
<dbReference type="Pfam" id="PF00385">
    <property type="entry name" value="Chromo"/>
    <property type="match status" value="1"/>
</dbReference>
<dbReference type="Gene3D" id="2.40.50.40">
    <property type="match status" value="1"/>
</dbReference>
<keyword evidence="5" id="KW-0539">Nucleus</keyword>
<accession>A0A671WAK1</accession>
<evidence type="ECO:0000256" key="3">
    <source>
        <dbReference type="ARBA" id="ARBA00023015"/>
    </source>
</evidence>
<dbReference type="InterPro" id="IPR033773">
    <property type="entry name" value="CBX7_C"/>
</dbReference>
<dbReference type="InterPro" id="IPR043000">
    <property type="entry name" value="CBX7"/>
</dbReference>
<dbReference type="SUPFAM" id="SSF54160">
    <property type="entry name" value="Chromo domain-like"/>
    <property type="match status" value="1"/>
</dbReference>
<dbReference type="InterPro" id="IPR017984">
    <property type="entry name" value="Chromo_dom_subgr"/>
</dbReference>
<dbReference type="PRINTS" id="PR00504">
    <property type="entry name" value="CHROMODOMAIN"/>
</dbReference>
<protein>
    <submittedName>
        <fullName evidence="8">Chromobox homolog 7a</fullName>
    </submittedName>
</protein>
<dbReference type="PROSITE" id="PS50013">
    <property type="entry name" value="CHROMO_2"/>
    <property type="match status" value="1"/>
</dbReference>
<reference evidence="8" key="3">
    <citation type="submission" date="2025-09" db="UniProtKB">
        <authorList>
            <consortium name="Ensembl"/>
        </authorList>
    </citation>
    <scope>IDENTIFICATION</scope>
</reference>
<keyword evidence="9" id="KW-1185">Reference proteome</keyword>
<evidence type="ECO:0000313" key="9">
    <source>
        <dbReference type="Proteomes" id="UP000472265"/>
    </source>
</evidence>
<dbReference type="Pfam" id="PF17218">
    <property type="entry name" value="CBX7_C"/>
    <property type="match status" value="1"/>
</dbReference>
<dbReference type="InterPro" id="IPR000953">
    <property type="entry name" value="Chromo/chromo_shadow_dom"/>
</dbReference>
<feature type="domain" description="Chromo" evidence="7">
    <location>
        <begin position="11"/>
        <end position="69"/>
    </location>
</feature>
<dbReference type="GeneTree" id="ENSGT00940000158365"/>
<keyword evidence="3" id="KW-0805">Transcription regulation</keyword>
<evidence type="ECO:0000256" key="2">
    <source>
        <dbReference type="ARBA" id="ARBA00022491"/>
    </source>
</evidence>
<dbReference type="InterPro" id="IPR023779">
    <property type="entry name" value="Chromodomain_CS"/>
</dbReference>
<evidence type="ECO:0000256" key="5">
    <source>
        <dbReference type="ARBA" id="ARBA00023242"/>
    </source>
</evidence>
<dbReference type="AlphaFoldDB" id="A0A671WAK1"/>
<name>A0A671WAK1_SPAAU</name>
<gene>
    <name evidence="8" type="primary">cbx7a</name>
</gene>
<comment type="subcellular location">
    <subcellularLocation>
        <location evidence="1">Nucleus</location>
    </subcellularLocation>
</comment>
<reference evidence="8" key="1">
    <citation type="submission" date="2021-04" db="EMBL/GenBank/DDBJ databases">
        <authorList>
            <consortium name="Wellcome Sanger Institute Data Sharing"/>
        </authorList>
    </citation>
    <scope>NUCLEOTIDE SEQUENCE [LARGE SCALE GENOMIC DNA]</scope>
</reference>
<feature type="region of interest" description="Disordered" evidence="6">
    <location>
        <begin position="241"/>
        <end position="270"/>
    </location>
</feature>
<organism evidence="8 9">
    <name type="scientific">Sparus aurata</name>
    <name type="common">Gilthead sea bream</name>
    <dbReference type="NCBI Taxonomy" id="8175"/>
    <lineage>
        <taxon>Eukaryota</taxon>
        <taxon>Metazoa</taxon>
        <taxon>Chordata</taxon>
        <taxon>Craniata</taxon>
        <taxon>Vertebrata</taxon>
        <taxon>Euteleostomi</taxon>
        <taxon>Actinopterygii</taxon>
        <taxon>Neopterygii</taxon>
        <taxon>Teleostei</taxon>
        <taxon>Neoteleostei</taxon>
        <taxon>Acanthomorphata</taxon>
        <taxon>Eupercaria</taxon>
        <taxon>Spariformes</taxon>
        <taxon>Sparidae</taxon>
        <taxon>Sparus</taxon>
    </lineage>
</organism>
<dbReference type="InterPro" id="IPR016197">
    <property type="entry name" value="Chromo-like_dom_sf"/>
</dbReference>
<dbReference type="InParanoid" id="A0A671WAK1"/>
<evidence type="ECO:0000256" key="1">
    <source>
        <dbReference type="ARBA" id="ARBA00004123"/>
    </source>
</evidence>
<dbReference type="FunFam" id="2.40.50.40:FF:000006">
    <property type="entry name" value="Chromobox protein homolog 7"/>
    <property type="match status" value="1"/>
</dbReference>
<dbReference type="CDD" id="cd18646">
    <property type="entry name" value="CD_Cbx7"/>
    <property type="match status" value="1"/>
</dbReference>
<dbReference type="SMART" id="SM00298">
    <property type="entry name" value="CHROMO"/>
    <property type="match status" value="1"/>
</dbReference>
<feature type="compositionally biased region" description="Basic residues" evidence="6">
    <location>
        <begin position="126"/>
        <end position="136"/>
    </location>
</feature>
<keyword evidence="4" id="KW-0804">Transcription</keyword>
<evidence type="ECO:0000256" key="6">
    <source>
        <dbReference type="SAM" id="MobiDB-lite"/>
    </source>
</evidence>
<sequence length="365" mass="40693">MELSSIGDQVFAVESITKKRVRKGNVEYLLKWQGWSPKYSTWEPEDNILDPRLVLAYEENQEKIRALAYRRKGLRPRRLVLRNLFAMDLRSAHKEKPPPRLRLSLTRAMSTDVDQVERGGMSLRPAWRKRRQRVSKRRSEGASHKTLRPLRKKEEPMEEDWGPTSEEDKQESECTTEERCEDSLYGQSECSSPPLLERQDLEVEEKVDADLSAVGTETWIDKTGGGTSVTKQNQTFACDQSKDNASAPEAEAGDAITVGDGSDWYRSGEEGAESVSECPTLERCVCQTSVIVCVQGSGEMAVDATVCSTAEAGKEEAEGDNQSFSQVAPAAAEHARKVIVTNVTINSLTVTFKEATVAEGFFKGY</sequence>
<evidence type="ECO:0000313" key="8">
    <source>
        <dbReference type="Ensembl" id="ENSSAUP00010035614.1"/>
    </source>
</evidence>
<dbReference type="PANTHER" id="PTHR47277:SF1">
    <property type="entry name" value="CHROMOBOX PROTEIN HOMOLOG 7"/>
    <property type="match status" value="1"/>
</dbReference>
<feature type="region of interest" description="Disordered" evidence="6">
    <location>
        <begin position="120"/>
        <end position="192"/>
    </location>
</feature>
<dbReference type="Ensembl" id="ENSSAUT00010037517.1">
    <property type="protein sequence ID" value="ENSSAUP00010035614.1"/>
    <property type="gene ID" value="ENSSAUG00010015081.1"/>
</dbReference>
<dbReference type="GO" id="GO:0000122">
    <property type="term" value="P:negative regulation of transcription by RNA polymerase II"/>
    <property type="evidence" value="ECO:0007669"/>
    <property type="project" value="TreeGrafter"/>
</dbReference>
<dbReference type="PROSITE" id="PS00598">
    <property type="entry name" value="CHROMO_1"/>
    <property type="match status" value="1"/>
</dbReference>
<reference evidence="8" key="2">
    <citation type="submission" date="2025-08" db="UniProtKB">
        <authorList>
            <consortium name="Ensembl"/>
        </authorList>
    </citation>
    <scope>IDENTIFICATION</scope>
</reference>
<keyword evidence="2" id="KW-0678">Repressor</keyword>
<dbReference type="OMA" id="TTEERCE"/>
<evidence type="ECO:0000256" key="4">
    <source>
        <dbReference type="ARBA" id="ARBA00023163"/>
    </source>
</evidence>
<dbReference type="InterPro" id="IPR023780">
    <property type="entry name" value="Chromo_domain"/>
</dbReference>